<dbReference type="PANTHER" id="PTHR42678:SF34">
    <property type="entry name" value="OS04G0183300 PROTEIN"/>
    <property type="match status" value="1"/>
</dbReference>
<gene>
    <name evidence="2" type="ORF">M437DRAFT_65024</name>
</gene>
<dbReference type="RefSeq" id="XP_040880713.1">
    <property type="nucleotide sequence ID" value="XM_041024536.1"/>
</dbReference>
<dbReference type="PANTHER" id="PTHR42678">
    <property type="entry name" value="AMIDASE"/>
    <property type="match status" value="1"/>
</dbReference>
<evidence type="ECO:0000259" key="1">
    <source>
        <dbReference type="Pfam" id="PF01425"/>
    </source>
</evidence>
<dbReference type="Gene3D" id="3.90.1300.10">
    <property type="entry name" value="Amidase signature (AS) domain"/>
    <property type="match status" value="1"/>
</dbReference>
<dbReference type="GeneID" id="63917909"/>
<name>A0A074VSF7_AURM1</name>
<dbReference type="InterPro" id="IPR036928">
    <property type="entry name" value="AS_sf"/>
</dbReference>
<feature type="domain" description="Amidase" evidence="1">
    <location>
        <begin position="28"/>
        <end position="347"/>
    </location>
</feature>
<accession>A0A074VSF7</accession>
<evidence type="ECO:0000313" key="3">
    <source>
        <dbReference type="Proteomes" id="UP000030672"/>
    </source>
</evidence>
<sequence>MGAAFKVKELTLSQAHESFRIGACSAVDLTAAYLERIRLFDKAGPKINSTLAISQSALDEAKELDEHYAKTGSFRGRVHGIPILIKDQADTAGMETMYGSGACKGNIPTEDAFLVKQLKAEGAVILGKTTMSEWASTWFSHSSASDWVPTKNPYKLDHDVGGSSCGSAAAVAANFALLAVAEDTGGSVRCPASFTNLVGLRPTPGLISRSGFCPLVKVQDTPGPVARTVEDCALFFDCMVGFDPQDAYTGVATMAKSLGLPLGGSYASNLNQGLEKTRQARVGVVRQLFGPDSDPYCLAVNKVINKAFLALKEKDINSFLATKPHLQQDVADIVPAKAPQEFLSFTSQIAHGPLNPLEDPEYLPKILDRDEFKRKLDCLMASLNLDALTFPDVQIPPPKHEDATNGRFPTCWDFPVNTLLASQARLPAMTVPVGFTEDELPIGLELVSFEYHEQALLQLARGIEIIVGARRAPDI</sequence>
<evidence type="ECO:0000313" key="2">
    <source>
        <dbReference type="EMBL" id="KEQ63690.1"/>
    </source>
</evidence>
<dbReference type="InterPro" id="IPR023631">
    <property type="entry name" value="Amidase_dom"/>
</dbReference>
<dbReference type="SUPFAM" id="SSF75304">
    <property type="entry name" value="Amidase signature (AS) enzymes"/>
    <property type="match status" value="1"/>
</dbReference>
<reference evidence="2 3" key="1">
    <citation type="journal article" date="2014" name="BMC Genomics">
        <title>Genome sequencing of four Aureobasidium pullulans varieties: biotechnological potential, stress tolerance, and description of new species.</title>
        <authorList>
            <person name="Gostin Ar C."/>
            <person name="Ohm R.A."/>
            <person name="Kogej T."/>
            <person name="Sonjak S."/>
            <person name="Turk M."/>
            <person name="Zajc J."/>
            <person name="Zalar P."/>
            <person name="Grube M."/>
            <person name="Sun H."/>
            <person name="Han J."/>
            <person name="Sharma A."/>
            <person name="Chiniquy J."/>
            <person name="Ngan C.Y."/>
            <person name="Lipzen A."/>
            <person name="Barry K."/>
            <person name="Grigoriev I.V."/>
            <person name="Gunde-Cimerman N."/>
        </authorList>
    </citation>
    <scope>NUCLEOTIDE SEQUENCE [LARGE SCALE GENOMIC DNA]</scope>
    <source>
        <strain evidence="2 3">CBS 110374</strain>
    </source>
</reference>
<dbReference type="Pfam" id="PF01425">
    <property type="entry name" value="Amidase"/>
    <property type="match status" value="1"/>
</dbReference>
<dbReference type="HOGENOM" id="CLU_009600_14_2_1"/>
<organism evidence="2 3">
    <name type="scientific">Aureobasidium melanogenum (strain CBS 110374)</name>
    <name type="common">Aureobasidium pullulans var. melanogenum</name>
    <dbReference type="NCBI Taxonomy" id="1043003"/>
    <lineage>
        <taxon>Eukaryota</taxon>
        <taxon>Fungi</taxon>
        <taxon>Dikarya</taxon>
        <taxon>Ascomycota</taxon>
        <taxon>Pezizomycotina</taxon>
        <taxon>Dothideomycetes</taxon>
        <taxon>Dothideomycetidae</taxon>
        <taxon>Dothideales</taxon>
        <taxon>Saccotheciaceae</taxon>
        <taxon>Aureobasidium</taxon>
    </lineage>
</organism>
<protein>
    <submittedName>
        <fullName evidence="2">Putative amidase family protein</fullName>
    </submittedName>
</protein>
<dbReference type="Proteomes" id="UP000030672">
    <property type="component" value="Unassembled WGS sequence"/>
</dbReference>
<proteinExistence type="predicted"/>
<keyword evidence="3" id="KW-1185">Reference proteome</keyword>
<dbReference type="EMBL" id="KL584830">
    <property type="protein sequence ID" value="KEQ63690.1"/>
    <property type="molecule type" value="Genomic_DNA"/>
</dbReference>
<dbReference type="STRING" id="1043003.A0A074VSF7"/>
<dbReference type="AlphaFoldDB" id="A0A074VSF7"/>